<dbReference type="Pfam" id="PF06831">
    <property type="entry name" value="H2TH"/>
    <property type="match status" value="1"/>
</dbReference>
<dbReference type="InterPro" id="IPR020629">
    <property type="entry name" value="FPG_Glyclase"/>
</dbReference>
<name>A0ABN0Y192_9CAUL</name>
<evidence type="ECO:0000259" key="17">
    <source>
        <dbReference type="PROSITE" id="PS51068"/>
    </source>
</evidence>
<proteinExistence type="inferred from homology"/>
<dbReference type="EMBL" id="BAAAEJ010000003">
    <property type="protein sequence ID" value="GAA0379803.1"/>
    <property type="molecule type" value="Genomic_DNA"/>
</dbReference>
<keyword evidence="8 15" id="KW-0862">Zinc</keyword>
<keyword evidence="7 15" id="KW-0378">Hydrolase</keyword>
<sequence>MKARFTLAGWRPNSCHMPELPEVETVRRGLTPVAEGARLSRVLIRRPDLRFPFPERFTERLEGATVLRIDRRAKYLLMPLSTGETWITHLGMTGRFTLDGDPLGRFEDAPPVTGKHEHFVACADINGQLTRLAYADARRFGFMGLIPTGQVDDHPWFKQLGPEPLGNHFSGAHLAEAFKGRKQNIKVSLLDQSIVSGLGNIYVCEALYRSGIHPEVPAGKVSAQRLERLAAEVRRVLEDAILAGGSTLKDFANVEGGQGYFQHSFDVYGRENQPCRTTNCTGTIARIVQGGRSTFFCPTCQKT</sequence>
<keyword evidence="10 15" id="KW-0234">DNA repair</keyword>
<feature type="active site" description="Proton donor; for beta-elimination activity" evidence="15">
    <location>
        <position position="74"/>
    </location>
</feature>
<evidence type="ECO:0000256" key="14">
    <source>
        <dbReference type="ARBA" id="ARBA00044632"/>
    </source>
</evidence>
<dbReference type="InterPro" id="IPR012319">
    <property type="entry name" value="FPG_cat"/>
</dbReference>
<comment type="catalytic activity">
    <reaction evidence="14 15">
        <text>2'-deoxyribonucleotide-(2'-deoxyribose 5'-phosphate)-2'-deoxyribonucleotide-DNA = a 3'-end 2'-deoxyribonucleotide-(2,3-dehydro-2,3-deoxyribose 5'-phosphate)-DNA + a 5'-end 5'-phospho-2'-deoxyribonucleoside-DNA + H(+)</text>
        <dbReference type="Rhea" id="RHEA:66592"/>
        <dbReference type="Rhea" id="RHEA-COMP:13180"/>
        <dbReference type="Rhea" id="RHEA-COMP:16897"/>
        <dbReference type="Rhea" id="RHEA-COMP:17067"/>
        <dbReference type="ChEBI" id="CHEBI:15378"/>
        <dbReference type="ChEBI" id="CHEBI:136412"/>
        <dbReference type="ChEBI" id="CHEBI:157695"/>
        <dbReference type="ChEBI" id="CHEBI:167181"/>
        <dbReference type="EC" id="4.2.99.18"/>
    </reaction>
</comment>
<comment type="caution">
    <text evidence="18">The sequence shown here is derived from an EMBL/GenBank/DDBJ whole genome shotgun (WGS) entry which is preliminary data.</text>
</comment>
<dbReference type="SUPFAM" id="SSF46946">
    <property type="entry name" value="S13-like H2TH domain"/>
    <property type="match status" value="1"/>
</dbReference>
<dbReference type="InterPro" id="IPR010979">
    <property type="entry name" value="Ribosomal_uS13-like_H2TH"/>
</dbReference>
<dbReference type="EC" id="4.2.99.18" evidence="15"/>
<dbReference type="PANTHER" id="PTHR22993:SF9">
    <property type="entry name" value="FORMAMIDOPYRIMIDINE-DNA GLYCOSYLASE"/>
    <property type="match status" value="1"/>
</dbReference>
<keyword evidence="19" id="KW-1185">Reference proteome</keyword>
<dbReference type="InterPro" id="IPR015886">
    <property type="entry name" value="H2TH_FPG"/>
</dbReference>
<comment type="similarity">
    <text evidence="2 15">Belongs to the FPG family.</text>
</comment>
<dbReference type="Pfam" id="PF01149">
    <property type="entry name" value="Fapy_DNA_glyco"/>
    <property type="match status" value="1"/>
</dbReference>
<evidence type="ECO:0000256" key="8">
    <source>
        <dbReference type="ARBA" id="ARBA00022833"/>
    </source>
</evidence>
<evidence type="ECO:0000313" key="19">
    <source>
        <dbReference type="Proteomes" id="UP001500791"/>
    </source>
</evidence>
<keyword evidence="5 15" id="KW-0227">DNA damage</keyword>
<keyword evidence="9 15" id="KW-0238">DNA-binding</keyword>
<feature type="domain" description="Formamidopyrimidine-DNA glycosylase catalytic" evidence="17">
    <location>
        <begin position="18"/>
        <end position="141"/>
    </location>
</feature>
<dbReference type="NCBIfam" id="NF002211">
    <property type="entry name" value="PRK01103.1"/>
    <property type="match status" value="1"/>
</dbReference>
<dbReference type="Gene3D" id="3.20.190.10">
    <property type="entry name" value="MutM-like, N-terminal"/>
    <property type="match status" value="1"/>
</dbReference>
<organism evidence="18 19">
    <name type="scientific">Brevundimonas terrae</name>
    <dbReference type="NCBI Taxonomy" id="363631"/>
    <lineage>
        <taxon>Bacteria</taxon>
        <taxon>Pseudomonadati</taxon>
        <taxon>Pseudomonadota</taxon>
        <taxon>Alphaproteobacteria</taxon>
        <taxon>Caulobacterales</taxon>
        <taxon>Caulobacteraceae</taxon>
        <taxon>Brevundimonas</taxon>
    </lineage>
</organism>
<dbReference type="SMART" id="SM01232">
    <property type="entry name" value="H2TH"/>
    <property type="match status" value="1"/>
</dbReference>
<feature type="active site" description="Proton donor; for delta-elimination activity" evidence="15">
    <location>
        <position position="292"/>
    </location>
</feature>
<comment type="catalytic activity">
    <reaction evidence="1 15">
        <text>Hydrolysis of DNA containing ring-opened 7-methylguanine residues, releasing 2,6-diamino-4-hydroxy-5-(N-methyl)formamidopyrimidine.</text>
        <dbReference type="EC" id="3.2.2.23"/>
    </reaction>
</comment>
<keyword evidence="12 15" id="KW-0511">Multifunctional enzyme</keyword>
<comment type="cofactor">
    <cofactor evidence="15">
        <name>Zn(2+)</name>
        <dbReference type="ChEBI" id="CHEBI:29105"/>
    </cofactor>
    <text evidence="15">Binds 1 zinc ion per subunit.</text>
</comment>
<dbReference type="NCBIfam" id="TIGR00577">
    <property type="entry name" value="fpg"/>
    <property type="match status" value="1"/>
</dbReference>
<dbReference type="CDD" id="cd08966">
    <property type="entry name" value="EcFpg-like_N"/>
    <property type="match status" value="1"/>
</dbReference>
<keyword evidence="13 15" id="KW-0326">Glycosidase</keyword>
<keyword evidence="6 15" id="KW-0863">Zinc-finger</keyword>
<evidence type="ECO:0000256" key="7">
    <source>
        <dbReference type="ARBA" id="ARBA00022801"/>
    </source>
</evidence>
<dbReference type="GO" id="GO:0016829">
    <property type="term" value="F:lyase activity"/>
    <property type="evidence" value="ECO:0007669"/>
    <property type="project" value="UniProtKB-KW"/>
</dbReference>
<dbReference type="PROSITE" id="PS51068">
    <property type="entry name" value="FPG_CAT"/>
    <property type="match status" value="1"/>
</dbReference>
<evidence type="ECO:0000256" key="9">
    <source>
        <dbReference type="ARBA" id="ARBA00023125"/>
    </source>
</evidence>
<evidence type="ECO:0000256" key="4">
    <source>
        <dbReference type="ARBA" id="ARBA00022723"/>
    </source>
</evidence>
<evidence type="ECO:0000259" key="16">
    <source>
        <dbReference type="PROSITE" id="PS51066"/>
    </source>
</evidence>
<comment type="subunit">
    <text evidence="3 15">Monomer.</text>
</comment>
<comment type="function">
    <text evidence="15">Involved in base excision repair of DNA damaged by oxidation or by mutagenic agents. Acts as DNA glycosylase that recognizes and removes damaged bases. Has a preference for oxidized purines, such as 7,8-dihydro-8-oxoguanine (8-oxoG). Has AP (apurinic/apyrimidinic) lyase activity and introduces nicks in the DNA strand. Cleaves the DNA backbone by beta-delta elimination to generate a single-strand break at the site of the removed base with both 3'- and 5'-phosphates.</text>
</comment>
<feature type="domain" description="FPG-type" evidence="16">
    <location>
        <begin position="266"/>
        <end position="302"/>
    </location>
</feature>
<dbReference type="SMART" id="SM00898">
    <property type="entry name" value="Fapy_DNA_glyco"/>
    <property type="match status" value="1"/>
</dbReference>
<keyword evidence="11 15" id="KW-0456">Lyase</keyword>
<dbReference type="InterPro" id="IPR035937">
    <property type="entry name" value="FPG_N"/>
</dbReference>
<keyword evidence="4 15" id="KW-0479">Metal-binding</keyword>
<feature type="binding site" evidence="15">
    <location>
        <position position="181"/>
    </location>
    <ligand>
        <name>DNA</name>
        <dbReference type="ChEBI" id="CHEBI:16991"/>
    </ligand>
</feature>
<dbReference type="Gene3D" id="1.10.8.50">
    <property type="match status" value="1"/>
</dbReference>
<evidence type="ECO:0000256" key="10">
    <source>
        <dbReference type="ARBA" id="ARBA00023204"/>
    </source>
</evidence>
<dbReference type="EC" id="3.2.2.23" evidence="15"/>
<feature type="active site" description="Schiff-base intermediate with DNA" evidence="15">
    <location>
        <position position="18"/>
    </location>
</feature>
<dbReference type="SUPFAM" id="SSF57716">
    <property type="entry name" value="Glucocorticoid receptor-like (DNA-binding domain)"/>
    <property type="match status" value="1"/>
</dbReference>
<dbReference type="PANTHER" id="PTHR22993">
    <property type="entry name" value="FORMAMIDOPYRIMIDINE-DNA GLYCOSYLASE"/>
    <property type="match status" value="1"/>
</dbReference>
<dbReference type="InterPro" id="IPR000214">
    <property type="entry name" value="Znf_DNA_glyclase/AP_lyase"/>
</dbReference>
<evidence type="ECO:0000256" key="12">
    <source>
        <dbReference type="ARBA" id="ARBA00023268"/>
    </source>
</evidence>
<evidence type="ECO:0000256" key="15">
    <source>
        <dbReference type="HAMAP-Rule" id="MF_00103"/>
    </source>
</evidence>
<feature type="active site" description="Proton donor" evidence="15">
    <location>
        <position position="19"/>
    </location>
</feature>
<dbReference type="Pfam" id="PF06827">
    <property type="entry name" value="zf-FPG_IleRS"/>
    <property type="match status" value="1"/>
</dbReference>
<protein>
    <recommendedName>
        <fullName evidence="15">Formamidopyrimidine-DNA glycosylase</fullName>
        <shortName evidence="15">Fapy-DNA glycosylase</shortName>
        <ecNumber evidence="15">3.2.2.23</ecNumber>
    </recommendedName>
    <alternativeName>
        <fullName evidence="15">DNA-(apurinic or apyrimidinic site) lyase MutM</fullName>
        <shortName evidence="15">AP lyase MutM</shortName>
        <ecNumber evidence="15">4.2.99.18</ecNumber>
    </alternativeName>
</protein>
<evidence type="ECO:0000256" key="11">
    <source>
        <dbReference type="ARBA" id="ARBA00023239"/>
    </source>
</evidence>
<reference evidence="18 19" key="1">
    <citation type="journal article" date="2019" name="Int. J. Syst. Evol. Microbiol.">
        <title>The Global Catalogue of Microorganisms (GCM) 10K type strain sequencing project: providing services to taxonomists for standard genome sequencing and annotation.</title>
        <authorList>
            <consortium name="The Broad Institute Genomics Platform"/>
            <consortium name="The Broad Institute Genome Sequencing Center for Infectious Disease"/>
            <person name="Wu L."/>
            <person name="Ma J."/>
        </authorList>
    </citation>
    <scope>NUCLEOTIDE SEQUENCE [LARGE SCALE GENOMIC DNA]</scope>
    <source>
        <strain evidence="18 19">JCM 13476</strain>
    </source>
</reference>
<evidence type="ECO:0000256" key="3">
    <source>
        <dbReference type="ARBA" id="ARBA00011245"/>
    </source>
</evidence>
<gene>
    <name evidence="15 18" type="primary">mutM</name>
    <name evidence="15" type="synonym">fpg</name>
    <name evidence="18" type="ORF">GCM10009093_03500</name>
</gene>
<dbReference type="InterPro" id="IPR010663">
    <property type="entry name" value="Znf_FPG/IleRS"/>
</dbReference>
<evidence type="ECO:0000256" key="2">
    <source>
        <dbReference type="ARBA" id="ARBA00009409"/>
    </source>
</evidence>
<evidence type="ECO:0000256" key="1">
    <source>
        <dbReference type="ARBA" id="ARBA00001668"/>
    </source>
</evidence>
<evidence type="ECO:0000256" key="6">
    <source>
        <dbReference type="ARBA" id="ARBA00022771"/>
    </source>
</evidence>
<accession>A0ABN0Y192</accession>
<dbReference type="SUPFAM" id="SSF81624">
    <property type="entry name" value="N-terminal domain of MutM-like DNA repair proteins"/>
    <property type="match status" value="1"/>
</dbReference>
<feature type="binding site" evidence="15">
    <location>
        <position position="116"/>
    </location>
    <ligand>
        <name>DNA</name>
        <dbReference type="ChEBI" id="CHEBI:16991"/>
    </ligand>
</feature>
<dbReference type="PROSITE" id="PS51066">
    <property type="entry name" value="ZF_FPG_2"/>
    <property type="match status" value="1"/>
</dbReference>
<feature type="binding site" evidence="15">
    <location>
        <position position="138"/>
    </location>
    <ligand>
        <name>DNA</name>
        <dbReference type="ChEBI" id="CHEBI:16991"/>
    </ligand>
</feature>
<evidence type="ECO:0000256" key="13">
    <source>
        <dbReference type="ARBA" id="ARBA00023295"/>
    </source>
</evidence>
<dbReference type="HAMAP" id="MF_00103">
    <property type="entry name" value="Fapy_DNA_glycosyl"/>
    <property type="match status" value="1"/>
</dbReference>
<evidence type="ECO:0000256" key="5">
    <source>
        <dbReference type="ARBA" id="ARBA00022763"/>
    </source>
</evidence>
<evidence type="ECO:0000313" key="18">
    <source>
        <dbReference type="EMBL" id="GAA0379803.1"/>
    </source>
</evidence>
<dbReference type="Proteomes" id="UP001500791">
    <property type="component" value="Unassembled WGS sequence"/>
</dbReference>